<evidence type="ECO:0000256" key="1">
    <source>
        <dbReference type="SAM" id="MobiDB-lite"/>
    </source>
</evidence>
<keyword evidence="3" id="KW-1185">Reference proteome</keyword>
<organism evidence="2 3">
    <name type="scientific">Hohenbuehelia grisea</name>
    <dbReference type="NCBI Taxonomy" id="104357"/>
    <lineage>
        <taxon>Eukaryota</taxon>
        <taxon>Fungi</taxon>
        <taxon>Dikarya</taxon>
        <taxon>Basidiomycota</taxon>
        <taxon>Agaricomycotina</taxon>
        <taxon>Agaricomycetes</taxon>
        <taxon>Agaricomycetidae</taxon>
        <taxon>Agaricales</taxon>
        <taxon>Pleurotineae</taxon>
        <taxon>Pleurotaceae</taxon>
        <taxon>Hohenbuehelia</taxon>
    </lineage>
</organism>
<feature type="region of interest" description="Disordered" evidence="1">
    <location>
        <begin position="878"/>
        <end position="917"/>
    </location>
</feature>
<accession>A0ABR3IQQ2</accession>
<evidence type="ECO:0000313" key="2">
    <source>
        <dbReference type="EMBL" id="KAL0945622.1"/>
    </source>
</evidence>
<feature type="region of interest" description="Disordered" evidence="1">
    <location>
        <begin position="34"/>
        <end position="116"/>
    </location>
</feature>
<protein>
    <recommendedName>
        <fullName evidence="4">Rgp1-domain-containing protein</fullName>
    </recommendedName>
</protein>
<feature type="region of interest" description="Disordered" evidence="1">
    <location>
        <begin position="829"/>
        <end position="861"/>
    </location>
</feature>
<dbReference type="Pfam" id="PF08737">
    <property type="entry name" value="Rgp1"/>
    <property type="match status" value="1"/>
</dbReference>
<feature type="region of interest" description="Disordered" evidence="1">
    <location>
        <begin position="224"/>
        <end position="273"/>
    </location>
</feature>
<gene>
    <name evidence="2" type="ORF">HGRIS_014776</name>
</gene>
<feature type="region of interest" description="Disordered" evidence="1">
    <location>
        <begin position="569"/>
        <end position="607"/>
    </location>
</feature>
<comment type="caution">
    <text evidence="2">The sequence shown here is derived from an EMBL/GenBank/DDBJ whole genome shotgun (WGS) entry which is preliminary data.</text>
</comment>
<feature type="compositionally biased region" description="Polar residues" evidence="1">
    <location>
        <begin position="356"/>
        <end position="369"/>
    </location>
</feature>
<dbReference type="Proteomes" id="UP001556367">
    <property type="component" value="Unassembled WGS sequence"/>
</dbReference>
<feature type="compositionally biased region" description="Polar residues" evidence="1">
    <location>
        <begin position="594"/>
        <end position="605"/>
    </location>
</feature>
<feature type="region of interest" description="Disordered" evidence="1">
    <location>
        <begin position="128"/>
        <end position="178"/>
    </location>
</feature>
<proteinExistence type="predicted"/>
<sequence length="968" mass="101401">MEASASDSAVRVVVTPSQSAYFAGEPFTVTITLTNTRTPDAGPPRTASQTHKRAAHSISSAPLARPPTSPGTPRSSVVNFPVRSRTSDDTLLRKNLVGKQRSLPSKPRPTSSRSMSVNLSAQALDEGLRQPPSLNTNLQEGPSVLSPNSIISTSPAHARSPILPLRPNHPHARKQSVLDGQNQIQIDNMPYKPPLPQQVPLSASAATSTFSLALDPISESAISSPMMPSSSMPSPGIDSPVASPFAFPPQAGLPNADGPSNAHSYPPQRERHHPHLGLGRPPVGPIPGIVPPRTAFSSTFPQANTELVLYAYAQLSGTLYLTPLPGTQATPDQAYALRYARSALTRGAVVGGGSMDITSSLRHPQSATSAGLGRPSPRRTHSRSSSISAGLLSLLSPSMLTSSASAPNRASMAVGHRSRTLSQSGVQPPGSAPPAISMFSGTGLGLGSGAEEDIDPEAPLPTLEVQPSMLAVDLALLPGESRSYTYTVKLPEHLPPTFKGRALRFSYELVVGTCRAGPAGRTGTPLSSSGSSTGGASISRVMKVPVRIYNNVSVNRIPRPYDILFPVHNRPATGRLSPKSAKDSGTKATVVEDSASSRAAQSKISGTRDDLQEYARHLLESLSSNEPNGDGSKGAMHGRLKSVSGESDPTKISCRESVDIMTRNSKKASYDVNKEGVRVASLTFTKSAYRLGETVLGVVELNDRTGRSKVLKLSATLEAQESLPTSLSPSSTSRHLRRVHAEHHSSFVASTLRTTFSLDIPSDATPAFHICLGDQTTNVAASASKPGGLEWKVRLCLLVAIAGANSESGTEGVRLRALVRDGPRGDWGSSWRAPAGISPMEKLASPPAVNGSAAGGEEGLPQQRSWAASLMASFLGGSGEREYHDGDEDDEAYTASTPGAGPADGEDDDGGYDGIKADKSGGVGVGVLFGGGEGGWTDVKVEMVECEVPIRVWPGNTAFKAVDVVFDV</sequence>
<evidence type="ECO:0008006" key="4">
    <source>
        <dbReference type="Google" id="ProtNLM"/>
    </source>
</evidence>
<feature type="region of interest" description="Disordered" evidence="1">
    <location>
        <begin position="620"/>
        <end position="651"/>
    </location>
</feature>
<dbReference type="PANTHER" id="PTHR12507">
    <property type="entry name" value="REDUCED GROWTH PHENOTYPE 1 RGP1, YEAST -RELATED"/>
    <property type="match status" value="1"/>
</dbReference>
<dbReference type="EMBL" id="JASNQZ010000017">
    <property type="protein sequence ID" value="KAL0945622.1"/>
    <property type="molecule type" value="Genomic_DNA"/>
</dbReference>
<feature type="compositionally biased region" description="Polar residues" evidence="1">
    <location>
        <begin position="132"/>
        <end position="155"/>
    </location>
</feature>
<name>A0ABR3IQQ2_9AGAR</name>
<reference evidence="3" key="1">
    <citation type="submission" date="2024-06" db="EMBL/GenBank/DDBJ databases">
        <title>Multi-omics analyses provide insights into the biosynthesis of the anticancer antibiotic pleurotin in Hohenbuehelia grisea.</title>
        <authorList>
            <person name="Weaver J.A."/>
            <person name="Alberti F."/>
        </authorList>
    </citation>
    <scope>NUCLEOTIDE SEQUENCE [LARGE SCALE GENOMIC DNA]</scope>
    <source>
        <strain evidence="3">T-177</strain>
    </source>
</reference>
<feature type="region of interest" description="Disordered" evidence="1">
    <location>
        <begin position="406"/>
        <end position="458"/>
    </location>
</feature>
<feature type="region of interest" description="Disordered" evidence="1">
    <location>
        <begin position="356"/>
        <end position="387"/>
    </location>
</feature>
<feature type="compositionally biased region" description="Low complexity" evidence="1">
    <location>
        <begin position="224"/>
        <end position="240"/>
    </location>
</feature>
<evidence type="ECO:0000313" key="3">
    <source>
        <dbReference type="Proteomes" id="UP001556367"/>
    </source>
</evidence>
<dbReference type="InterPro" id="IPR014848">
    <property type="entry name" value="Rgp1"/>
</dbReference>